<keyword evidence="3" id="KW-1185">Reference proteome</keyword>
<feature type="coiled-coil region" evidence="1">
    <location>
        <begin position="8"/>
        <end position="35"/>
    </location>
</feature>
<name>A0A9N9GHC8_9GLOM</name>
<dbReference type="AlphaFoldDB" id="A0A9N9GHC8"/>
<sequence>MSETANRIVGQENGVDVYQNAMENYEENEPDLSQEECWAVISAFFEYRGIVRQQLASYDHFVDYDVHDVVEANREVILQHVEDRNDVETQI</sequence>
<evidence type="ECO:0000256" key="1">
    <source>
        <dbReference type="SAM" id="Coils"/>
    </source>
</evidence>
<feature type="non-terminal residue" evidence="2">
    <location>
        <position position="91"/>
    </location>
</feature>
<dbReference type="Proteomes" id="UP000789396">
    <property type="component" value="Unassembled WGS sequence"/>
</dbReference>
<gene>
    <name evidence="2" type="ORF">RFULGI_LOCUS6958</name>
</gene>
<dbReference type="EMBL" id="CAJVPZ010009552">
    <property type="protein sequence ID" value="CAG8610447.1"/>
    <property type="molecule type" value="Genomic_DNA"/>
</dbReference>
<keyword evidence="1" id="KW-0175">Coiled coil</keyword>
<accession>A0A9N9GHC8</accession>
<reference evidence="2" key="1">
    <citation type="submission" date="2021-06" db="EMBL/GenBank/DDBJ databases">
        <authorList>
            <person name="Kallberg Y."/>
            <person name="Tangrot J."/>
            <person name="Rosling A."/>
        </authorList>
    </citation>
    <scope>NUCLEOTIDE SEQUENCE</scope>
    <source>
        <strain evidence="2">IN212</strain>
    </source>
</reference>
<dbReference type="SUPFAM" id="SSF64484">
    <property type="entry name" value="beta and beta-prime subunits of DNA dependent RNA-polymerase"/>
    <property type="match status" value="1"/>
</dbReference>
<proteinExistence type="predicted"/>
<organism evidence="2 3">
    <name type="scientific">Racocetra fulgida</name>
    <dbReference type="NCBI Taxonomy" id="60492"/>
    <lineage>
        <taxon>Eukaryota</taxon>
        <taxon>Fungi</taxon>
        <taxon>Fungi incertae sedis</taxon>
        <taxon>Mucoromycota</taxon>
        <taxon>Glomeromycotina</taxon>
        <taxon>Glomeromycetes</taxon>
        <taxon>Diversisporales</taxon>
        <taxon>Gigasporaceae</taxon>
        <taxon>Racocetra</taxon>
    </lineage>
</organism>
<dbReference type="OrthoDB" id="10248617at2759"/>
<comment type="caution">
    <text evidence="2">The sequence shown here is derived from an EMBL/GenBank/DDBJ whole genome shotgun (WGS) entry which is preliminary data.</text>
</comment>
<protein>
    <submittedName>
        <fullName evidence="2">7885_t:CDS:1</fullName>
    </submittedName>
</protein>
<evidence type="ECO:0000313" key="2">
    <source>
        <dbReference type="EMBL" id="CAG8610447.1"/>
    </source>
</evidence>
<evidence type="ECO:0000313" key="3">
    <source>
        <dbReference type="Proteomes" id="UP000789396"/>
    </source>
</evidence>